<dbReference type="InterPro" id="IPR050834">
    <property type="entry name" value="Glycosyltransf_2"/>
</dbReference>
<dbReference type="Pfam" id="PF00535">
    <property type="entry name" value="Glycos_transf_2"/>
    <property type="match status" value="1"/>
</dbReference>
<comment type="caution">
    <text evidence="2">The sequence shown here is derived from an EMBL/GenBank/DDBJ whole genome shotgun (WGS) entry which is preliminary data.</text>
</comment>
<dbReference type="Proteomes" id="UP001602245">
    <property type="component" value="Unassembled WGS sequence"/>
</dbReference>
<keyword evidence="3" id="KW-1185">Reference proteome</keyword>
<keyword evidence="2" id="KW-0808">Transferase</keyword>
<dbReference type="EMBL" id="JBIAZU010000001">
    <property type="protein sequence ID" value="MFF5288015.1"/>
    <property type="molecule type" value="Genomic_DNA"/>
</dbReference>
<dbReference type="EC" id="2.4.-.-" evidence="2"/>
<feature type="domain" description="Glycosyltransferase 2-like" evidence="1">
    <location>
        <begin position="122"/>
        <end position="234"/>
    </location>
</feature>
<accession>A0ABW6W6X6</accession>
<dbReference type="InterPro" id="IPR001173">
    <property type="entry name" value="Glyco_trans_2-like"/>
</dbReference>
<keyword evidence="2" id="KW-0328">Glycosyltransferase</keyword>
<gene>
    <name evidence="2" type="ORF">ACFY35_01160</name>
</gene>
<evidence type="ECO:0000313" key="3">
    <source>
        <dbReference type="Proteomes" id="UP001602245"/>
    </source>
</evidence>
<dbReference type="GO" id="GO:0016757">
    <property type="term" value="F:glycosyltransferase activity"/>
    <property type="evidence" value="ECO:0007669"/>
    <property type="project" value="UniProtKB-KW"/>
</dbReference>
<sequence>MKDWTLLTAPELDPTGGELPAVVLDVDLAEPLPPVAAVHPDGRRVRRAWVLARLFTEPIGAALIDVPDGGLRPAGLGAALAPAIGQHFGGLPVPIDGYTPATEPAFLARRRAVLDAAPHITAVVCTRERPGALARCLDSLIAQRYPAFRVLVVDNAPITGAAAEVTRAAARRGPVDYLREERLGRSFARNTAVRQLPGEILAWIDEDAVADPHWLAEIACALAGDPAADAVCGLSVPAELESQTQLWYERLTGARSFSRSPVTKPFTEITPVAFRAGVIERVGMFDTALGAGTPAGSGEDVLALARVLVGGGRAVHQPSALSWRHYPSDLDGLRRRITSDAKGVAGAYMRMVFERPTLLGKAMRHAMRVPVADGIPREVLRAGRRGMVAGPGAYLRGRRVAKARDR</sequence>
<dbReference type="PANTHER" id="PTHR43685:SF2">
    <property type="entry name" value="GLYCOSYLTRANSFERASE 2-LIKE DOMAIN-CONTAINING PROTEIN"/>
    <property type="match status" value="1"/>
</dbReference>
<proteinExistence type="predicted"/>
<dbReference type="InterPro" id="IPR029044">
    <property type="entry name" value="Nucleotide-diphossugar_trans"/>
</dbReference>
<dbReference type="RefSeq" id="WP_020518447.1">
    <property type="nucleotide sequence ID" value="NZ_JBIAZU010000001.1"/>
</dbReference>
<name>A0ABW6W6X6_9ACTN</name>
<dbReference type="Gene3D" id="3.90.550.10">
    <property type="entry name" value="Spore Coat Polysaccharide Biosynthesis Protein SpsA, Chain A"/>
    <property type="match status" value="1"/>
</dbReference>
<dbReference type="CDD" id="cd00761">
    <property type="entry name" value="Glyco_tranf_GTA_type"/>
    <property type="match status" value="1"/>
</dbReference>
<organism evidence="2 3">
    <name type="scientific">Paractinoplanes globisporus</name>
    <dbReference type="NCBI Taxonomy" id="113565"/>
    <lineage>
        <taxon>Bacteria</taxon>
        <taxon>Bacillati</taxon>
        <taxon>Actinomycetota</taxon>
        <taxon>Actinomycetes</taxon>
        <taxon>Micromonosporales</taxon>
        <taxon>Micromonosporaceae</taxon>
        <taxon>Paractinoplanes</taxon>
    </lineage>
</organism>
<dbReference type="SUPFAM" id="SSF53448">
    <property type="entry name" value="Nucleotide-diphospho-sugar transferases"/>
    <property type="match status" value="1"/>
</dbReference>
<protein>
    <submittedName>
        <fullName evidence="2">Glycosyltransferase family 2 protein</fullName>
        <ecNumber evidence="2">2.4.-.-</ecNumber>
    </submittedName>
</protein>
<dbReference type="PANTHER" id="PTHR43685">
    <property type="entry name" value="GLYCOSYLTRANSFERASE"/>
    <property type="match status" value="1"/>
</dbReference>
<evidence type="ECO:0000259" key="1">
    <source>
        <dbReference type="Pfam" id="PF00535"/>
    </source>
</evidence>
<evidence type="ECO:0000313" key="2">
    <source>
        <dbReference type="EMBL" id="MFF5288015.1"/>
    </source>
</evidence>
<reference evidence="2 3" key="1">
    <citation type="submission" date="2024-10" db="EMBL/GenBank/DDBJ databases">
        <title>The Natural Products Discovery Center: Release of the First 8490 Sequenced Strains for Exploring Actinobacteria Biosynthetic Diversity.</title>
        <authorList>
            <person name="Kalkreuter E."/>
            <person name="Kautsar S.A."/>
            <person name="Yang D."/>
            <person name="Bader C.D."/>
            <person name="Teijaro C.N."/>
            <person name="Fluegel L."/>
            <person name="Davis C.M."/>
            <person name="Simpson J.R."/>
            <person name="Lauterbach L."/>
            <person name="Steele A.D."/>
            <person name="Gui C."/>
            <person name="Meng S."/>
            <person name="Li G."/>
            <person name="Viehrig K."/>
            <person name="Ye F."/>
            <person name="Su P."/>
            <person name="Kiefer A.F."/>
            <person name="Nichols A."/>
            <person name="Cepeda A.J."/>
            <person name="Yan W."/>
            <person name="Fan B."/>
            <person name="Jiang Y."/>
            <person name="Adhikari A."/>
            <person name="Zheng C.-J."/>
            <person name="Schuster L."/>
            <person name="Cowan T.M."/>
            <person name="Smanski M.J."/>
            <person name="Chevrette M.G."/>
            <person name="De Carvalho L.P.S."/>
            <person name="Shen B."/>
        </authorList>
    </citation>
    <scope>NUCLEOTIDE SEQUENCE [LARGE SCALE GENOMIC DNA]</scope>
    <source>
        <strain evidence="2 3">NPDC000087</strain>
    </source>
</reference>